<dbReference type="SUPFAM" id="SSF55729">
    <property type="entry name" value="Acyl-CoA N-acyltransferases (Nat)"/>
    <property type="match status" value="1"/>
</dbReference>
<accession>A0A0M6Y7M8</accession>
<dbReference type="STRING" id="187304.B0E33_04715"/>
<dbReference type="Pfam" id="PF13302">
    <property type="entry name" value="Acetyltransf_3"/>
    <property type="match status" value="1"/>
</dbReference>
<dbReference type="InterPro" id="IPR016181">
    <property type="entry name" value="Acyl_CoA_acyltransferase"/>
</dbReference>
<dbReference type="InterPro" id="IPR051531">
    <property type="entry name" value="N-acetyltransferase"/>
</dbReference>
<dbReference type="RefSeq" id="WP_055658256.1">
    <property type="nucleotide sequence ID" value="NZ_CXST01000002.1"/>
</dbReference>
<dbReference type="OrthoDB" id="9804153at2"/>
<organism evidence="2 3">
    <name type="scientific">Roseibium aggregatum</name>
    <dbReference type="NCBI Taxonomy" id="187304"/>
    <lineage>
        <taxon>Bacteria</taxon>
        <taxon>Pseudomonadati</taxon>
        <taxon>Pseudomonadota</taxon>
        <taxon>Alphaproteobacteria</taxon>
        <taxon>Hyphomicrobiales</taxon>
        <taxon>Stappiaceae</taxon>
        <taxon>Roseibium</taxon>
    </lineage>
</organism>
<evidence type="ECO:0000313" key="3">
    <source>
        <dbReference type="Proteomes" id="UP000048926"/>
    </source>
</evidence>
<dbReference type="GO" id="GO:0016747">
    <property type="term" value="F:acyltransferase activity, transferring groups other than amino-acyl groups"/>
    <property type="evidence" value="ECO:0007669"/>
    <property type="project" value="InterPro"/>
</dbReference>
<keyword evidence="3" id="KW-1185">Reference proteome</keyword>
<dbReference type="PANTHER" id="PTHR43792">
    <property type="entry name" value="GNAT FAMILY, PUTATIVE (AFU_ORTHOLOGUE AFUA_3G00765)-RELATED-RELATED"/>
    <property type="match status" value="1"/>
</dbReference>
<keyword evidence="2" id="KW-0808">Transferase</keyword>
<reference evidence="3" key="1">
    <citation type="submission" date="2015-07" db="EMBL/GenBank/DDBJ databases">
        <authorList>
            <person name="Rodrigo-Torres Lidia"/>
            <person name="Arahal R.David."/>
        </authorList>
    </citation>
    <scope>NUCLEOTIDE SEQUENCE [LARGE SCALE GENOMIC DNA]</scope>
    <source>
        <strain evidence="3">CECT 4801</strain>
    </source>
</reference>
<feature type="domain" description="N-acetyltransferase" evidence="1">
    <location>
        <begin position="10"/>
        <end position="174"/>
    </location>
</feature>
<protein>
    <submittedName>
        <fullName evidence="2">Ribosomal-protein-serine acetyltransferase</fullName>
        <ecNumber evidence="2">2.3.1.-</ecNumber>
    </submittedName>
</protein>
<dbReference type="PROSITE" id="PS51186">
    <property type="entry name" value="GNAT"/>
    <property type="match status" value="1"/>
</dbReference>
<dbReference type="EC" id="2.3.1.-" evidence="2"/>
<dbReference type="EMBL" id="CXST01000002">
    <property type="protein sequence ID" value="CTQ45277.1"/>
    <property type="molecule type" value="Genomic_DNA"/>
</dbReference>
<gene>
    <name evidence="2" type="primary">rimL_2</name>
    <name evidence="2" type="ORF">LAL4801_03726</name>
</gene>
<proteinExistence type="predicted"/>
<dbReference type="Proteomes" id="UP000048926">
    <property type="component" value="Unassembled WGS sequence"/>
</dbReference>
<dbReference type="AlphaFoldDB" id="A0A0M6Y7M8"/>
<dbReference type="Gene3D" id="3.40.630.30">
    <property type="match status" value="1"/>
</dbReference>
<keyword evidence="2" id="KW-0012">Acyltransferase</keyword>
<evidence type="ECO:0000313" key="2">
    <source>
        <dbReference type="EMBL" id="CTQ45277.1"/>
    </source>
</evidence>
<evidence type="ECO:0000259" key="1">
    <source>
        <dbReference type="PROSITE" id="PS51186"/>
    </source>
</evidence>
<name>A0A0M6Y7M8_9HYPH</name>
<sequence>MSPVLKTERLVLRAPRPEDLDRCAELLGDYEVAKMLSRVTYPYDLEQGRAYLALSVERWSTWQEAEELGFQIDCDGLMIGGVGFKKLRETPEIGYWLGRAYWGKGYMSEAVQAAVAWLFGNTDHKLVACEAMTDNPASLGVARKLGFREVGEVGCASVSRGCTMPAIRTEMTRTDFLNGH</sequence>
<dbReference type="InterPro" id="IPR000182">
    <property type="entry name" value="GNAT_dom"/>
</dbReference>